<keyword evidence="1" id="KW-0732">Signal</keyword>
<reference evidence="3" key="1">
    <citation type="journal article" date="2023" name="ISME J.">
        <title>Emergence of putative energy parasites within Clostridia revealed by genome analysis of a novel endosymbiotic clade.</title>
        <authorList>
            <person name="Takahashi K."/>
            <person name="Kuwahara H."/>
            <person name="Horikawa Y."/>
            <person name="Izawa K."/>
            <person name="Kato D."/>
            <person name="Inagaki T."/>
            <person name="Yuki M."/>
            <person name="Ohkuma M."/>
            <person name="Hongoh Y."/>
        </authorList>
    </citation>
    <scope>NUCLEOTIDE SEQUENCE</scope>
    <source>
        <strain evidence="3">RsTa-C01</strain>
    </source>
</reference>
<feature type="chain" id="PRO_5041206398" description="DUF6273 domain-containing protein" evidence="1">
    <location>
        <begin position="26"/>
        <end position="635"/>
    </location>
</feature>
<protein>
    <recommendedName>
        <fullName evidence="2">DUF6273 domain-containing protein</fullName>
    </recommendedName>
</protein>
<accession>A0AA48I9P0</accession>
<dbReference type="Proteomes" id="UP001335720">
    <property type="component" value="Chromosome"/>
</dbReference>
<gene>
    <name evidence="3" type="ORF">RsTaC01_0513</name>
</gene>
<feature type="signal peptide" evidence="1">
    <location>
        <begin position="1"/>
        <end position="25"/>
    </location>
</feature>
<proteinExistence type="predicted"/>
<dbReference type="EMBL" id="AP027925">
    <property type="protein sequence ID" value="BED92678.1"/>
    <property type="molecule type" value="Genomic_DNA"/>
</dbReference>
<dbReference type="KEGG" id="ptrh:RsTaC01_0513"/>
<feature type="domain" description="DUF6273" evidence="2">
    <location>
        <begin position="124"/>
        <end position="335"/>
    </location>
</feature>
<organism evidence="3">
    <name type="scientific">Candidatus Paraimprobicoccus trichonymphae</name>
    <dbReference type="NCBI Taxonomy" id="3033793"/>
    <lineage>
        <taxon>Bacteria</taxon>
        <taxon>Bacillati</taxon>
        <taxon>Bacillota</taxon>
        <taxon>Clostridia</taxon>
        <taxon>Candidatus Paraimprobicoccus</taxon>
    </lineage>
</organism>
<sequence>MLNKTKRFISIISAMGFLFASTQFIKNLADETGGVQVSGIPKNIFAFKEDLGTTLDHASESGGSIKSDSGTKQYINFGSFPQSLAAETRLNSRLPRNIGNSFSFNNKNFKIEPIKWIILENKSDKLFVMSKYILDMKPFDTEAEDANSNCLGTGWGDCSLNKWLNSEAFAGEESYKTQILTSDRFGSEEGFLNKAFGPSGKNIISTELVEYVNFTSQTIGLSDSYHSSTQKIFLVSGIPNFLQSSLSSVKSEILETQFGLNSTAAKLEKTDYASEFILTLERDKVKENFYNLRNTGHYNANAEYCEVASVNSADGSISLTDFDMYAGVVPACKIKLDDVQFASIVDISDTTSEVPDDGGHGMFLRFKPKQGSPLSKTKIFNLNSKINYENVPEDSNLVMLATIVIDGKTYKTRKYVKPLDADTGEFDPYTLLKEMIPNVSEETVSNSKLLEHYEWIEKTETDGLIYSTNIANPKFDKVDLSTGVRVVVPKGILPENSVLKVERTASKSNEGVFEIIGLDTPNEVEHVDYYYIRIFYPDGTEVTNFAPDTIEIHLPVQNHMDKNELEIRYIKEGTDEHFNGKFEKYNDKDYYKISTNHLSGYALIDKLTENDKKQATVPSTGDILFKFIPQNLKFI</sequence>
<evidence type="ECO:0000259" key="2">
    <source>
        <dbReference type="Pfam" id="PF19789"/>
    </source>
</evidence>
<dbReference type="Pfam" id="PF19789">
    <property type="entry name" value="DUF6273"/>
    <property type="match status" value="1"/>
</dbReference>
<evidence type="ECO:0000313" key="3">
    <source>
        <dbReference type="EMBL" id="BED92678.1"/>
    </source>
</evidence>
<name>A0AA48I9P0_9FIRM</name>
<dbReference type="InterPro" id="IPR046240">
    <property type="entry name" value="DUF6273"/>
</dbReference>
<dbReference type="AlphaFoldDB" id="A0AA48I9P0"/>
<evidence type="ECO:0000256" key="1">
    <source>
        <dbReference type="SAM" id="SignalP"/>
    </source>
</evidence>